<dbReference type="AlphaFoldDB" id="A0A0D0TNB3"/>
<sequence>MIVSWKHKGLRAFYETGSTKGINANHAKRLRRVLLILDKAEHPDALDLPGWRFHRLKGDLLDYWSVSISGNWRIIFRMFDDQVELVDYLDYH</sequence>
<protein>
    <submittedName>
        <fullName evidence="1">HigB-1 protein</fullName>
    </submittedName>
</protein>
<dbReference type="RefSeq" id="WP_043046259.1">
    <property type="nucleotide sequence ID" value="NZ_JXCQ01000001.1"/>
</dbReference>
<dbReference type="PANTHER" id="PTHR40266:SF2">
    <property type="entry name" value="TOXIN HIGB-1"/>
    <property type="match status" value="1"/>
</dbReference>
<comment type="caution">
    <text evidence="1">The sequence shown here is derived from an EMBL/GenBank/DDBJ whole genome shotgun (WGS) entry which is preliminary data.</text>
</comment>
<dbReference type="InterPro" id="IPR035093">
    <property type="entry name" value="RelE/ParE_toxin_dom_sf"/>
</dbReference>
<dbReference type="InterPro" id="IPR007711">
    <property type="entry name" value="HigB-1"/>
</dbReference>
<dbReference type="Pfam" id="PF05015">
    <property type="entry name" value="HigB-like_toxin"/>
    <property type="match status" value="1"/>
</dbReference>
<gene>
    <name evidence="1" type="primary">higB-1</name>
    <name evidence="1" type="ORF">PFLU3_01010</name>
</gene>
<proteinExistence type="predicted"/>
<name>A0A0D0TNB3_PSEFL</name>
<dbReference type="Proteomes" id="UP000032210">
    <property type="component" value="Unassembled WGS sequence"/>
</dbReference>
<dbReference type="SUPFAM" id="SSF143011">
    <property type="entry name" value="RelE-like"/>
    <property type="match status" value="1"/>
</dbReference>
<dbReference type="PANTHER" id="PTHR40266">
    <property type="entry name" value="TOXIN HIGB-1"/>
    <property type="match status" value="1"/>
</dbReference>
<reference evidence="1 2" key="1">
    <citation type="submission" date="2015-01" db="EMBL/GenBank/DDBJ databases">
        <title>Genome sequence of the beneficial rhizobacterium Pseudomonas fluorescens 2-79.</title>
        <authorList>
            <person name="Thuermer A."/>
            <person name="Daniel R."/>
        </authorList>
    </citation>
    <scope>NUCLEOTIDE SEQUENCE [LARGE SCALE GENOMIC DNA]</scope>
    <source>
        <strain evidence="1 2">2-79</strain>
    </source>
</reference>
<accession>A0A0D0TNB3</accession>
<dbReference type="PATRIC" id="fig|294.125.peg.105"/>
<evidence type="ECO:0000313" key="2">
    <source>
        <dbReference type="Proteomes" id="UP000032210"/>
    </source>
</evidence>
<organism evidence="1 2">
    <name type="scientific">Pseudomonas fluorescens</name>
    <dbReference type="NCBI Taxonomy" id="294"/>
    <lineage>
        <taxon>Bacteria</taxon>
        <taxon>Pseudomonadati</taxon>
        <taxon>Pseudomonadota</taxon>
        <taxon>Gammaproteobacteria</taxon>
        <taxon>Pseudomonadales</taxon>
        <taxon>Pseudomonadaceae</taxon>
        <taxon>Pseudomonas</taxon>
    </lineage>
</organism>
<dbReference type="Gene3D" id="3.30.2310.20">
    <property type="entry name" value="RelE-like"/>
    <property type="match status" value="1"/>
</dbReference>
<evidence type="ECO:0000313" key="1">
    <source>
        <dbReference type="EMBL" id="KIR24501.1"/>
    </source>
</evidence>
<dbReference type="EMBL" id="JXCQ01000001">
    <property type="protein sequence ID" value="KIR24501.1"/>
    <property type="molecule type" value="Genomic_DNA"/>
</dbReference>